<dbReference type="AlphaFoldDB" id="A0A9P9HD29"/>
<evidence type="ECO:0000256" key="1">
    <source>
        <dbReference type="SAM" id="SignalP"/>
    </source>
</evidence>
<dbReference type="GeneID" id="70231110"/>
<keyword evidence="3" id="KW-1185">Reference proteome</keyword>
<gene>
    <name evidence="2" type="ORF">BKA55DRAFT_727509</name>
</gene>
<dbReference type="OrthoDB" id="5067136at2759"/>
<proteinExistence type="predicted"/>
<sequence length="387" mass="45768">MFSFLGANFLFFINLQADPTDSPTKDSINWRRKMAPSQVSGHQQWSDPFSTLQPELNIEILEYLSLHDIRSVIMAVPMLLRTFQSNRRYILRSHSHELLQSYGEESSFRLAATATHLRALHSKHDGDSISELEKQVQPILDSILQSNYKKATKRGDIRLYMLIAAQELLPEIAASFTMPWYQSIHLELYDRSPGSIWPDMAPPVVRTTFSKGFLRFDCYHNIFYHNHQHLLQNLDDMKEVFLNSFPEFPAFDDDTLRMYPFTILRNIFWRYNYLIEEVDDSLLEQRSDILRRERTSNEISAAIRRIQFLNRSPRQYDYFLCRLCLQGYPRLDSLEQLSYGELENAILKEFEELVTLDLENYDIWVDKVHYYDLLEYFILEGSSEMGY</sequence>
<keyword evidence="1" id="KW-0732">Signal</keyword>
<comment type="caution">
    <text evidence="2">The sequence shown here is derived from an EMBL/GenBank/DDBJ whole genome shotgun (WGS) entry which is preliminary data.</text>
</comment>
<dbReference type="EMBL" id="JAGMUX010000007">
    <property type="protein sequence ID" value="KAH7254274.1"/>
    <property type="molecule type" value="Genomic_DNA"/>
</dbReference>
<protein>
    <recommendedName>
        <fullName evidence="4">F-box domain-containing protein</fullName>
    </recommendedName>
</protein>
<feature type="signal peptide" evidence="1">
    <location>
        <begin position="1"/>
        <end position="17"/>
    </location>
</feature>
<evidence type="ECO:0000313" key="3">
    <source>
        <dbReference type="Proteomes" id="UP000720189"/>
    </source>
</evidence>
<evidence type="ECO:0000313" key="2">
    <source>
        <dbReference type="EMBL" id="KAH7254274.1"/>
    </source>
</evidence>
<dbReference type="RefSeq" id="XP_046050521.1">
    <property type="nucleotide sequence ID" value="XM_046201156.1"/>
</dbReference>
<dbReference type="Proteomes" id="UP000720189">
    <property type="component" value="Unassembled WGS sequence"/>
</dbReference>
<name>A0A9P9HD29_FUSRE</name>
<evidence type="ECO:0008006" key="4">
    <source>
        <dbReference type="Google" id="ProtNLM"/>
    </source>
</evidence>
<feature type="chain" id="PRO_5040211369" description="F-box domain-containing protein" evidence="1">
    <location>
        <begin position="18"/>
        <end position="387"/>
    </location>
</feature>
<organism evidence="2 3">
    <name type="scientific">Fusarium redolens</name>
    <dbReference type="NCBI Taxonomy" id="48865"/>
    <lineage>
        <taxon>Eukaryota</taxon>
        <taxon>Fungi</taxon>
        <taxon>Dikarya</taxon>
        <taxon>Ascomycota</taxon>
        <taxon>Pezizomycotina</taxon>
        <taxon>Sordariomycetes</taxon>
        <taxon>Hypocreomycetidae</taxon>
        <taxon>Hypocreales</taxon>
        <taxon>Nectriaceae</taxon>
        <taxon>Fusarium</taxon>
        <taxon>Fusarium redolens species complex</taxon>
    </lineage>
</organism>
<accession>A0A9P9HD29</accession>
<reference evidence="2" key="1">
    <citation type="journal article" date="2021" name="Nat. Commun.">
        <title>Genetic determinants of endophytism in the Arabidopsis root mycobiome.</title>
        <authorList>
            <person name="Mesny F."/>
            <person name="Miyauchi S."/>
            <person name="Thiergart T."/>
            <person name="Pickel B."/>
            <person name="Atanasova L."/>
            <person name="Karlsson M."/>
            <person name="Huettel B."/>
            <person name="Barry K.W."/>
            <person name="Haridas S."/>
            <person name="Chen C."/>
            <person name="Bauer D."/>
            <person name="Andreopoulos W."/>
            <person name="Pangilinan J."/>
            <person name="LaButti K."/>
            <person name="Riley R."/>
            <person name="Lipzen A."/>
            <person name="Clum A."/>
            <person name="Drula E."/>
            <person name="Henrissat B."/>
            <person name="Kohler A."/>
            <person name="Grigoriev I.V."/>
            <person name="Martin F.M."/>
            <person name="Hacquard S."/>
        </authorList>
    </citation>
    <scope>NUCLEOTIDE SEQUENCE</scope>
    <source>
        <strain evidence="2">MPI-CAGE-AT-0023</strain>
    </source>
</reference>